<keyword evidence="5" id="KW-1185">Reference proteome</keyword>
<dbReference type="PROSITE" id="PS51155">
    <property type="entry name" value="CHIT_BIND_RR_2"/>
    <property type="match status" value="1"/>
</dbReference>
<dbReference type="GO" id="GO:0005615">
    <property type="term" value="C:extracellular space"/>
    <property type="evidence" value="ECO:0007669"/>
    <property type="project" value="TreeGrafter"/>
</dbReference>
<evidence type="ECO:0000313" key="4">
    <source>
        <dbReference type="EnsemblMetazoa" id="AFAF004472-PA"/>
    </source>
</evidence>
<sequence>MNVFSVTSMVLLMTAASSAYITGNGYKILTKHSSQYYGNGANSIESYQPLGIGTGYSEAGLIGYKDASQDAAYPENGYDFSDHYAYPKYKYDYGVQDAHTGDHKSQWEIRDGDVVKGGYTLYDADGTKRVVEYTSDKQHGFNAVVKRLGHATHPQVYKTEHGISGGGYGEAEGYSYSNINQHL</sequence>
<evidence type="ECO:0000256" key="3">
    <source>
        <dbReference type="SAM" id="SignalP"/>
    </source>
</evidence>
<organism evidence="4 5">
    <name type="scientific">Anopheles farauti</name>
    <dbReference type="NCBI Taxonomy" id="69004"/>
    <lineage>
        <taxon>Eukaryota</taxon>
        <taxon>Metazoa</taxon>
        <taxon>Ecdysozoa</taxon>
        <taxon>Arthropoda</taxon>
        <taxon>Hexapoda</taxon>
        <taxon>Insecta</taxon>
        <taxon>Pterygota</taxon>
        <taxon>Neoptera</taxon>
        <taxon>Endopterygota</taxon>
        <taxon>Diptera</taxon>
        <taxon>Nematocera</taxon>
        <taxon>Culicoidea</taxon>
        <taxon>Culicidae</taxon>
        <taxon>Anophelinae</taxon>
        <taxon>Anopheles</taxon>
    </lineage>
</organism>
<dbReference type="InterPro" id="IPR000618">
    <property type="entry name" value="Insect_cuticle"/>
</dbReference>
<reference evidence="5" key="1">
    <citation type="submission" date="2014-01" db="EMBL/GenBank/DDBJ databases">
        <title>The Genome Sequence of Anopheles farauti FAR1 (V2).</title>
        <authorList>
            <consortium name="The Broad Institute Genomics Platform"/>
            <person name="Neafsey D.E."/>
            <person name="Besansky N."/>
            <person name="Howell P."/>
            <person name="Walton C."/>
            <person name="Young S.K."/>
            <person name="Zeng Q."/>
            <person name="Gargeya S."/>
            <person name="Fitzgerald M."/>
            <person name="Haas B."/>
            <person name="Abouelleil A."/>
            <person name="Allen A.W."/>
            <person name="Alvarado L."/>
            <person name="Arachchi H.M."/>
            <person name="Berlin A.M."/>
            <person name="Chapman S.B."/>
            <person name="Gainer-Dewar J."/>
            <person name="Goldberg J."/>
            <person name="Griggs A."/>
            <person name="Gujja S."/>
            <person name="Hansen M."/>
            <person name="Howarth C."/>
            <person name="Imamovic A."/>
            <person name="Ireland A."/>
            <person name="Larimer J."/>
            <person name="McCowan C."/>
            <person name="Murphy C."/>
            <person name="Pearson M."/>
            <person name="Poon T.W."/>
            <person name="Priest M."/>
            <person name="Roberts A."/>
            <person name="Saif S."/>
            <person name="Shea T."/>
            <person name="Sisk P."/>
            <person name="Sykes S."/>
            <person name="Wortman J."/>
            <person name="Nusbaum C."/>
            <person name="Birren B."/>
        </authorList>
    </citation>
    <scope>NUCLEOTIDE SEQUENCE [LARGE SCALE GENOMIC DNA]</scope>
    <source>
        <strain evidence="5">FAR1</strain>
    </source>
</reference>
<dbReference type="EnsemblMetazoa" id="AFAF004472-RA">
    <property type="protein sequence ID" value="AFAF004472-PA"/>
    <property type="gene ID" value="AFAF004472"/>
</dbReference>
<evidence type="ECO:0000256" key="1">
    <source>
        <dbReference type="ARBA" id="ARBA00022460"/>
    </source>
</evidence>
<accession>A0A182Q7A7</accession>
<dbReference type="Proteomes" id="UP000075886">
    <property type="component" value="Unassembled WGS sequence"/>
</dbReference>
<evidence type="ECO:0000313" key="5">
    <source>
        <dbReference type="Proteomes" id="UP000075886"/>
    </source>
</evidence>
<name>A0A182Q7A7_9DIPT</name>
<keyword evidence="1 2" id="KW-0193">Cuticle</keyword>
<evidence type="ECO:0000256" key="2">
    <source>
        <dbReference type="PROSITE-ProRule" id="PRU00497"/>
    </source>
</evidence>
<dbReference type="PANTHER" id="PTHR12236:SF76">
    <property type="entry name" value="ADULT-SPECIFIC CUTICULAR PROTEIN ACP-20-LIKE PROTEIN"/>
    <property type="match status" value="1"/>
</dbReference>
<proteinExistence type="predicted"/>
<dbReference type="STRING" id="69004.A0A182Q7A7"/>
<dbReference type="PANTHER" id="PTHR12236">
    <property type="entry name" value="STRUCTURAL CONTITUENT OF CUTICLE"/>
    <property type="match status" value="1"/>
</dbReference>
<feature type="signal peptide" evidence="3">
    <location>
        <begin position="1"/>
        <end position="19"/>
    </location>
</feature>
<dbReference type="EMBL" id="AXCN02000560">
    <property type="status" value="NOT_ANNOTATED_CDS"/>
    <property type="molecule type" value="Genomic_DNA"/>
</dbReference>
<keyword evidence="3" id="KW-0732">Signal</keyword>
<dbReference type="AlphaFoldDB" id="A0A182Q7A7"/>
<dbReference type="PRINTS" id="PR00947">
    <property type="entry name" value="CUTICLE"/>
</dbReference>
<dbReference type="GO" id="GO:0031012">
    <property type="term" value="C:extracellular matrix"/>
    <property type="evidence" value="ECO:0007669"/>
    <property type="project" value="TreeGrafter"/>
</dbReference>
<dbReference type="InterPro" id="IPR051217">
    <property type="entry name" value="Insect_Cuticle_Struc_Prot"/>
</dbReference>
<dbReference type="VEuPathDB" id="VectorBase:AFAF004472"/>
<dbReference type="GO" id="GO:0042302">
    <property type="term" value="F:structural constituent of cuticle"/>
    <property type="evidence" value="ECO:0007669"/>
    <property type="project" value="UniProtKB-UniRule"/>
</dbReference>
<reference evidence="4" key="2">
    <citation type="submission" date="2020-05" db="UniProtKB">
        <authorList>
            <consortium name="EnsemblMetazoa"/>
        </authorList>
    </citation>
    <scope>IDENTIFICATION</scope>
    <source>
        <strain evidence="4">FAR1</strain>
    </source>
</reference>
<protein>
    <submittedName>
        <fullName evidence="4">Uncharacterized protein</fullName>
    </submittedName>
</protein>
<dbReference type="Pfam" id="PF00379">
    <property type="entry name" value="Chitin_bind_4"/>
    <property type="match status" value="1"/>
</dbReference>
<feature type="chain" id="PRO_5008132410" evidence="3">
    <location>
        <begin position="20"/>
        <end position="183"/>
    </location>
</feature>